<dbReference type="NCBIfam" id="TIGR01557">
    <property type="entry name" value="myb_SHAQKYF"/>
    <property type="match status" value="1"/>
</dbReference>
<feature type="domain" description="Myb-like" evidence="9">
    <location>
        <begin position="153"/>
        <end position="205"/>
    </location>
</feature>
<evidence type="ECO:0000256" key="2">
    <source>
        <dbReference type="ARBA" id="ARBA00022473"/>
    </source>
</evidence>
<dbReference type="AlphaFoldDB" id="A0A6V7QQJ7"/>
<dbReference type="GO" id="GO:0010158">
    <property type="term" value="P:abaxial cell fate specification"/>
    <property type="evidence" value="ECO:0007669"/>
    <property type="project" value="InterPro"/>
</dbReference>
<reference evidence="10" key="1">
    <citation type="submission" date="2020-07" db="EMBL/GenBank/DDBJ databases">
        <authorList>
            <person name="Lin J."/>
        </authorList>
    </citation>
    <scope>NUCLEOTIDE SEQUENCE</scope>
</reference>
<keyword evidence="2" id="KW-0217">Developmental protein</keyword>
<dbReference type="FunFam" id="1.10.10.60:FF:000002">
    <property type="entry name" value="Myb family transcription factor"/>
    <property type="match status" value="1"/>
</dbReference>
<comment type="subcellular location">
    <subcellularLocation>
        <location evidence="1">Nucleus</location>
    </subcellularLocation>
</comment>
<evidence type="ECO:0000256" key="7">
    <source>
        <dbReference type="ARBA" id="ARBA00023242"/>
    </source>
</evidence>
<dbReference type="Pfam" id="PF00249">
    <property type="entry name" value="Myb_DNA-binding"/>
    <property type="match status" value="1"/>
</dbReference>
<keyword evidence="6" id="KW-0804">Transcription</keyword>
<feature type="region of interest" description="Disordered" evidence="8">
    <location>
        <begin position="213"/>
        <end position="250"/>
    </location>
</feature>
<evidence type="ECO:0000256" key="6">
    <source>
        <dbReference type="ARBA" id="ARBA00023163"/>
    </source>
</evidence>
<keyword evidence="7" id="KW-0539">Nucleus</keyword>
<dbReference type="GO" id="GO:0000976">
    <property type="term" value="F:transcription cis-regulatory region binding"/>
    <property type="evidence" value="ECO:0007669"/>
    <property type="project" value="InterPro"/>
</dbReference>
<dbReference type="InterPro" id="IPR001005">
    <property type="entry name" value="SANT/Myb"/>
</dbReference>
<evidence type="ECO:0000256" key="4">
    <source>
        <dbReference type="ARBA" id="ARBA00023015"/>
    </source>
</evidence>
<evidence type="ECO:0000256" key="1">
    <source>
        <dbReference type="ARBA" id="ARBA00004123"/>
    </source>
</evidence>
<dbReference type="EMBL" id="LR862137">
    <property type="protein sequence ID" value="CAD1845151.1"/>
    <property type="molecule type" value="Genomic_DNA"/>
</dbReference>
<dbReference type="PANTHER" id="PTHR31496:SF18">
    <property type="entry name" value="OS02G0696900 PROTEIN"/>
    <property type="match status" value="1"/>
</dbReference>
<dbReference type="PANTHER" id="PTHR31496">
    <property type="entry name" value="TRANSCRIPTION FACTOR KAN2-RELATED"/>
    <property type="match status" value="1"/>
</dbReference>
<proteinExistence type="predicted"/>
<organism evidence="10">
    <name type="scientific">Ananas comosus var. bracteatus</name>
    <name type="common">red pineapple</name>
    <dbReference type="NCBI Taxonomy" id="296719"/>
    <lineage>
        <taxon>Eukaryota</taxon>
        <taxon>Viridiplantae</taxon>
        <taxon>Streptophyta</taxon>
        <taxon>Embryophyta</taxon>
        <taxon>Tracheophyta</taxon>
        <taxon>Spermatophyta</taxon>
        <taxon>Magnoliopsida</taxon>
        <taxon>Liliopsida</taxon>
        <taxon>Poales</taxon>
        <taxon>Bromeliaceae</taxon>
        <taxon>Bromelioideae</taxon>
        <taxon>Ananas</taxon>
    </lineage>
</organism>
<keyword evidence="5" id="KW-0238">DNA-binding</keyword>
<name>A0A6V7QQJ7_ANACO</name>
<evidence type="ECO:0000256" key="8">
    <source>
        <dbReference type="SAM" id="MobiDB-lite"/>
    </source>
</evidence>
<keyword evidence="4" id="KW-0805">Transcription regulation</keyword>
<dbReference type="InterPro" id="IPR009057">
    <property type="entry name" value="Homeodomain-like_sf"/>
</dbReference>
<dbReference type="Gene3D" id="1.10.10.60">
    <property type="entry name" value="Homeodomain-like"/>
    <property type="match status" value="1"/>
</dbReference>
<sequence>MELFQAQPDLSLQISPPASKTNEPIELGFWRRALDTDYTTPPSAAPHAVDKLFDLSLANQSSFPTTTTTTTTTTFPHHHSHSHSHHRPFLYEGYHQNQEYISNCMRPIRGIPVYQASPSFHLLQSQLQAQAQQPRSPRFLSRLPAKKSARAPRMRWTTSLHARFVHAVELLGGHESTATPKSVLELMDVKDLTLAHVKSHLQMYRTIKTTDKPVTASGQAENLEISDENNLPESNKYRGSESSILHGKSVGNDGKNLRGLWINSSSRGVWFSDKQRDSTPGSINSFEEMQSKCFEAESNLNSSFLSSVSALTPNLEFTLGRPH</sequence>
<dbReference type="InterPro" id="IPR044847">
    <property type="entry name" value="KAN_fam"/>
</dbReference>
<accession>A0A6V7QQJ7</accession>
<gene>
    <name evidence="10" type="ORF">CB5_LOCUS28362</name>
</gene>
<dbReference type="InterPro" id="IPR006447">
    <property type="entry name" value="Myb_dom_plants"/>
</dbReference>
<evidence type="ECO:0000313" key="10">
    <source>
        <dbReference type="EMBL" id="CAD1845151.1"/>
    </source>
</evidence>
<evidence type="ECO:0000259" key="9">
    <source>
        <dbReference type="Pfam" id="PF00249"/>
    </source>
</evidence>
<dbReference type="SUPFAM" id="SSF46689">
    <property type="entry name" value="Homeodomain-like"/>
    <property type="match status" value="1"/>
</dbReference>
<dbReference type="GO" id="GO:0005634">
    <property type="term" value="C:nucleus"/>
    <property type="evidence" value="ECO:0007669"/>
    <property type="project" value="UniProtKB-SubCell"/>
</dbReference>
<protein>
    <recommendedName>
        <fullName evidence="9">Myb-like domain-containing protein</fullName>
    </recommendedName>
</protein>
<evidence type="ECO:0000256" key="5">
    <source>
        <dbReference type="ARBA" id="ARBA00023125"/>
    </source>
</evidence>
<evidence type="ECO:0000256" key="3">
    <source>
        <dbReference type="ARBA" id="ARBA00022782"/>
    </source>
</evidence>
<dbReference type="GO" id="GO:0006355">
    <property type="term" value="P:regulation of DNA-templated transcription"/>
    <property type="evidence" value="ECO:0007669"/>
    <property type="project" value="InterPro"/>
</dbReference>
<keyword evidence="3" id="KW-0221">Differentiation</keyword>